<dbReference type="Proteomes" id="UP001054837">
    <property type="component" value="Unassembled WGS sequence"/>
</dbReference>
<dbReference type="AlphaFoldDB" id="A0AAV4X283"/>
<keyword evidence="2" id="KW-1185">Reference proteome</keyword>
<accession>A0AAV4X283</accession>
<name>A0AAV4X283_9ARAC</name>
<gene>
    <name evidence="1" type="ORF">CDAR_84841</name>
</gene>
<protein>
    <submittedName>
        <fullName evidence="1">Uncharacterized protein</fullName>
    </submittedName>
</protein>
<evidence type="ECO:0000313" key="1">
    <source>
        <dbReference type="EMBL" id="GIY89346.1"/>
    </source>
</evidence>
<evidence type="ECO:0000313" key="2">
    <source>
        <dbReference type="Proteomes" id="UP001054837"/>
    </source>
</evidence>
<dbReference type="EMBL" id="BPLQ01015598">
    <property type="protein sequence ID" value="GIY89346.1"/>
    <property type="molecule type" value="Genomic_DNA"/>
</dbReference>
<proteinExistence type="predicted"/>
<reference evidence="1 2" key="1">
    <citation type="submission" date="2021-06" db="EMBL/GenBank/DDBJ databases">
        <title>Caerostris darwini draft genome.</title>
        <authorList>
            <person name="Kono N."/>
            <person name="Arakawa K."/>
        </authorList>
    </citation>
    <scope>NUCLEOTIDE SEQUENCE [LARGE SCALE GENOMIC DNA]</scope>
</reference>
<sequence length="142" mass="16398">MFKSFTVFMLIDHSLSNLKAPSDIDEAADDVGDRRGVGRTALIRLWRYAAHARANISCYCLHGAETSHSPAKYRLLTSPSHYRLHFRWRARCFGRSVQKSQLLSTNIEKVVLCVDLLLVLSYNLQIFYKQFLNSRKISNMKM</sequence>
<comment type="caution">
    <text evidence="1">The sequence shown here is derived from an EMBL/GenBank/DDBJ whole genome shotgun (WGS) entry which is preliminary data.</text>
</comment>
<organism evidence="1 2">
    <name type="scientific">Caerostris darwini</name>
    <dbReference type="NCBI Taxonomy" id="1538125"/>
    <lineage>
        <taxon>Eukaryota</taxon>
        <taxon>Metazoa</taxon>
        <taxon>Ecdysozoa</taxon>
        <taxon>Arthropoda</taxon>
        <taxon>Chelicerata</taxon>
        <taxon>Arachnida</taxon>
        <taxon>Araneae</taxon>
        <taxon>Araneomorphae</taxon>
        <taxon>Entelegynae</taxon>
        <taxon>Araneoidea</taxon>
        <taxon>Araneidae</taxon>
        <taxon>Caerostris</taxon>
    </lineage>
</organism>